<reference evidence="3" key="1">
    <citation type="submission" date="2023-07" db="EMBL/GenBank/DDBJ databases">
        <title>Genomic Encyclopedia of Type Strains, Phase IV (KMG-IV): sequencing the most valuable type-strain genomes for metagenomic binning, comparative biology and taxonomic classification.</title>
        <authorList>
            <person name="Goeker M."/>
        </authorList>
    </citation>
    <scope>NUCLEOTIDE SEQUENCE</scope>
    <source>
        <strain evidence="3">DSM 23947</strain>
    </source>
</reference>
<dbReference type="Proteomes" id="UP001237207">
    <property type="component" value="Unassembled WGS sequence"/>
</dbReference>
<dbReference type="Gene3D" id="1.10.443.10">
    <property type="entry name" value="Intergrase catalytic core"/>
    <property type="match status" value="1"/>
</dbReference>
<dbReference type="CDD" id="cd00397">
    <property type="entry name" value="DNA_BRE_C"/>
    <property type="match status" value="1"/>
</dbReference>
<dbReference type="SUPFAM" id="SSF56349">
    <property type="entry name" value="DNA breaking-rejoining enzymes"/>
    <property type="match status" value="1"/>
</dbReference>
<gene>
    <name evidence="3" type="ORF">J2S13_001963</name>
</gene>
<keyword evidence="1" id="KW-0233">DNA recombination</keyword>
<evidence type="ECO:0000313" key="3">
    <source>
        <dbReference type="EMBL" id="MDQ0215545.1"/>
    </source>
</evidence>
<evidence type="ECO:0000313" key="4">
    <source>
        <dbReference type="Proteomes" id="UP001237207"/>
    </source>
</evidence>
<dbReference type="InterPro" id="IPR013762">
    <property type="entry name" value="Integrase-like_cat_sf"/>
</dbReference>
<keyword evidence="4" id="KW-1185">Reference proteome</keyword>
<dbReference type="GO" id="GO:0015074">
    <property type="term" value="P:DNA integration"/>
    <property type="evidence" value="ECO:0007669"/>
    <property type="project" value="InterPro"/>
</dbReference>
<organism evidence="3 4">
    <name type="scientific">Oikeobacillus pervagus</name>
    <dbReference type="NCBI Taxonomy" id="1325931"/>
    <lineage>
        <taxon>Bacteria</taxon>
        <taxon>Bacillati</taxon>
        <taxon>Bacillota</taxon>
        <taxon>Bacilli</taxon>
        <taxon>Bacillales</taxon>
        <taxon>Bacillaceae</taxon>
        <taxon>Oikeobacillus</taxon>
    </lineage>
</organism>
<evidence type="ECO:0000259" key="2">
    <source>
        <dbReference type="PROSITE" id="PS51898"/>
    </source>
</evidence>
<sequence length="723" mass="84879">MTTSPPSVFAFKDKKIQKVIDLFFNKTRAKGNIKYSSFDVQIVNKVIDLIPQDIDCSSITWEFFQELFNKSIEKEMQDCTCRLISELIKNDCYSGDYIEIVETFKTVHTKNLVEALFLIFSKSLLPHNLIVFKKNTRTSCYVNDCTNLFLSFLLRDFVVHNTTAHSHEFYRNFQASLADTLITKITDFNARTFKTQYYFYKNFKERVPLLTLLKKFYLKLLSSPEGKDILHWRDGIDGNMLQTVSFNRNYEEGFLPIPLNPFDPVPAFDKWLIMPNGAENKTTKINSFSYKPINFSLCEDEILKDCVKHWFWNSKVSLTARIDQAYVIIKFINFIYDLRNKFSIKRMTQSFDEQDSISVEEIFSYVQFVKNNNKNVQYISNVKKFLDYLNENNLYYVEPSGFKYLVSKPREMRNSARDISNENLMKIEAKLKENAHDNYLNTLYYIVFHIAIATEFRISQIINLKVNCLIKGVKKDYYLESNTKVSKGKKVKIPITPYTRRYIETAIKFTQEVRDKCQDISIKEHIFIHEYSNLYFKVINVRTFSDYLKRICLELGIEPFTAQNLRDTYMTKSLEYAIKNNLSDLELKALTNHKNISTTTNHYVAEKINDYLEATHMVVIGNPTIKGNIVTETDHKHEDLVNDQCGYCPYESCIRRDDNLDCLMCSGFIATVDRIPFYEEKIRSIDSEIKSAKLPTDKERLVTIKRLYLAYLRKLLELRETTG</sequence>
<protein>
    <submittedName>
        <fullName evidence="3">Integrase</fullName>
    </submittedName>
</protein>
<dbReference type="GO" id="GO:0003677">
    <property type="term" value="F:DNA binding"/>
    <property type="evidence" value="ECO:0007669"/>
    <property type="project" value="InterPro"/>
</dbReference>
<dbReference type="InterPro" id="IPR002104">
    <property type="entry name" value="Integrase_catalytic"/>
</dbReference>
<dbReference type="GO" id="GO:0006310">
    <property type="term" value="P:DNA recombination"/>
    <property type="evidence" value="ECO:0007669"/>
    <property type="project" value="UniProtKB-KW"/>
</dbReference>
<comment type="caution">
    <text evidence="3">The sequence shown here is derived from an EMBL/GenBank/DDBJ whole genome shotgun (WGS) entry which is preliminary data.</text>
</comment>
<evidence type="ECO:0000256" key="1">
    <source>
        <dbReference type="ARBA" id="ARBA00023172"/>
    </source>
</evidence>
<feature type="domain" description="Tyr recombinase" evidence="2">
    <location>
        <begin position="417"/>
        <end position="617"/>
    </location>
</feature>
<accession>A0AAJ1SZ72</accession>
<dbReference type="PROSITE" id="PS51898">
    <property type="entry name" value="TYR_RECOMBINASE"/>
    <property type="match status" value="1"/>
</dbReference>
<name>A0AAJ1SZ72_9BACI</name>
<dbReference type="Pfam" id="PF00589">
    <property type="entry name" value="Phage_integrase"/>
    <property type="match status" value="1"/>
</dbReference>
<dbReference type="InterPro" id="IPR011010">
    <property type="entry name" value="DNA_brk_join_enz"/>
</dbReference>
<dbReference type="RefSeq" id="WP_307257550.1">
    <property type="nucleotide sequence ID" value="NZ_JAUSUC010000022.1"/>
</dbReference>
<dbReference type="EMBL" id="JAUSUC010000022">
    <property type="protein sequence ID" value="MDQ0215545.1"/>
    <property type="molecule type" value="Genomic_DNA"/>
</dbReference>
<dbReference type="AlphaFoldDB" id="A0AAJ1SZ72"/>
<proteinExistence type="predicted"/>